<evidence type="ECO:0000313" key="2">
    <source>
        <dbReference type="EMBL" id="CAD8071627.1"/>
    </source>
</evidence>
<evidence type="ECO:0000313" key="3">
    <source>
        <dbReference type="Proteomes" id="UP000692954"/>
    </source>
</evidence>
<proteinExistence type="predicted"/>
<sequence>MMVINPLLILSTIDISYQYLKSNSTSLNQNKQYNQTSSIFTVKIVLQFMVSFSVVLIIFRFIRFKLGISV</sequence>
<dbReference type="Proteomes" id="UP000692954">
    <property type="component" value="Unassembled WGS sequence"/>
</dbReference>
<comment type="caution">
    <text evidence="2">The sequence shown here is derived from an EMBL/GenBank/DDBJ whole genome shotgun (WGS) entry which is preliminary data.</text>
</comment>
<organism evidence="2 3">
    <name type="scientific">Paramecium sonneborni</name>
    <dbReference type="NCBI Taxonomy" id="65129"/>
    <lineage>
        <taxon>Eukaryota</taxon>
        <taxon>Sar</taxon>
        <taxon>Alveolata</taxon>
        <taxon>Ciliophora</taxon>
        <taxon>Intramacronucleata</taxon>
        <taxon>Oligohymenophorea</taxon>
        <taxon>Peniculida</taxon>
        <taxon>Parameciidae</taxon>
        <taxon>Paramecium</taxon>
    </lineage>
</organism>
<evidence type="ECO:0000256" key="1">
    <source>
        <dbReference type="SAM" id="Phobius"/>
    </source>
</evidence>
<keyword evidence="1" id="KW-0472">Membrane</keyword>
<keyword evidence="1" id="KW-1133">Transmembrane helix</keyword>
<keyword evidence="3" id="KW-1185">Reference proteome</keyword>
<accession>A0A8S1LVX5</accession>
<dbReference type="AlphaFoldDB" id="A0A8S1LVX5"/>
<dbReference type="EMBL" id="CAJJDN010000028">
    <property type="protein sequence ID" value="CAD8071627.1"/>
    <property type="molecule type" value="Genomic_DNA"/>
</dbReference>
<gene>
    <name evidence="2" type="ORF">PSON_ATCC_30995.1.T0280154</name>
</gene>
<name>A0A8S1LVX5_9CILI</name>
<reference evidence="2" key="1">
    <citation type="submission" date="2021-01" db="EMBL/GenBank/DDBJ databases">
        <authorList>
            <consortium name="Genoscope - CEA"/>
            <person name="William W."/>
        </authorList>
    </citation>
    <scope>NUCLEOTIDE SEQUENCE</scope>
</reference>
<feature type="transmembrane region" description="Helical" evidence="1">
    <location>
        <begin position="44"/>
        <end position="62"/>
    </location>
</feature>
<keyword evidence="1" id="KW-0812">Transmembrane</keyword>
<protein>
    <submittedName>
        <fullName evidence="2">Uncharacterized protein</fullName>
    </submittedName>
</protein>